<proteinExistence type="predicted"/>
<protein>
    <submittedName>
        <fullName evidence="1">Uncharacterized protein</fullName>
    </submittedName>
</protein>
<organism evidence="1 2">
    <name type="scientific">Cyclobacterium xiamenense</name>
    <dbReference type="NCBI Taxonomy" id="1297121"/>
    <lineage>
        <taxon>Bacteria</taxon>
        <taxon>Pseudomonadati</taxon>
        <taxon>Bacteroidota</taxon>
        <taxon>Cytophagia</taxon>
        <taxon>Cytophagales</taxon>
        <taxon>Cyclobacteriaceae</taxon>
        <taxon>Cyclobacterium</taxon>
    </lineage>
</organism>
<dbReference type="EMBL" id="FNZH01000002">
    <property type="protein sequence ID" value="SEJ16301.1"/>
    <property type="molecule type" value="Genomic_DNA"/>
</dbReference>
<dbReference type="Proteomes" id="UP000199403">
    <property type="component" value="Unassembled WGS sequence"/>
</dbReference>
<dbReference type="STRING" id="1416801.SAMN05192553_102703"/>
<accession>A0A1H6WGZ7</accession>
<sequence length="99" mass="10824">MTKYGSTYNGCLVSGFFSVFCVLMLLATCTSSCSSARVTALVPAAEVISRDGDRLLIQFEDAAGAPGRAYEWFHFPGLGPVDYRSLEAELVIRKRRGHD</sequence>
<dbReference type="AlphaFoldDB" id="A0A1H6WGZ7"/>
<keyword evidence="2" id="KW-1185">Reference proteome</keyword>
<gene>
    <name evidence="1" type="ORF">SAMN05192553_102703</name>
</gene>
<reference evidence="2" key="1">
    <citation type="submission" date="2016-10" db="EMBL/GenBank/DDBJ databases">
        <authorList>
            <person name="Varghese N."/>
            <person name="Submissions S."/>
        </authorList>
    </citation>
    <scope>NUCLEOTIDE SEQUENCE [LARGE SCALE GENOMIC DNA]</scope>
    <source>
        <strain evidence="2">IBRC-M 10761</strain>
    </source>
</reference>
<dbReference type="RefSeq" id="WP_143057587.1">
    <property type="nucleotide sequence ID" value="NZ_FNZH01000002.1"/>
</dbReference>
<evidence type="ECO:0000313" key="2">
    <source>
        <dbReference type="Proteomes" id="UP000199403"/>
    </source>
</evidence>
<name>A0A1H6WGZ7_9BACT</name>
<evidence type="ECO:0000313" key="1">
    <source>
        <dbReference type="EMBL" id="SEJ16301.1"/>
    </source>
</evidence>